<organism evidence="1 2">
    <name type="scientific">Desulfurella amilsii</name>
    <dbReference type="NCBI Taxonomy" id="1562698"/>
    <lineage>
        <taxon>Bacteria</taxon>
        <taxon>Pseudomonadati</taxon>
        <taxon>Campylobacterota</taxon>
        <taxon>Desulfurellia</taxon>
        <taxon>Desulfurellales</taxon>
        <taxon>Desulfurellaceae</taxon>
        <taxon>Desulfurella</taxon>
    </lineage>
</organism>
<name>A0A1X4XZ08_9BACT</name>
<protein>
    <submittedName>
        <fullName evidence="1">Transposase</fullName>
    </submittedName>
</protein>
<sequence length="451" mass="52197">MKIVKTAKLKILNRNQSLMPTLEIYRKALSFYIDAVYKEWNSVKDIQDIKAQVTYLEKITHKTAKNPNPPYDFDKDFYKFPSYLRRACIAESIGYVKAFFLSVENYEKEKASALYKGKKFKKKPPTLRTTHNSFPVLYKPVMYEKQSDSEVKIKAYINNDWVWIPLQLQTKNLLSSNKYRFTDYKELNPTLVYKGKHFYLHIPYSTKVTLKTDPANIAIGVDLGLTKTAVCCAMDKSGTVIGRLFINQPIEKDRLFKTINKLSKAKRNSGDIKAPNYWRVIKGIEEQIAQDTANRIVEFAVKHNADVIVFENLSKMKKPKDFYGAKKLRFKLHFWTKQAIVRKTLQKAHLFGLRVTKVLARGTSQYAFDGSGAVERNSKKDLCKFTTNKHYHSDLNASYNIAARFFIRLYLKPLPEMARLQYQAKVPEIAARHQQTLASLIRLREALSLAA</sequence>
<evidence type="ECO:0000313" key="1">
    <source>
        <dbReference type="EMBL" id="OSS42779.1"/>
    </source>
</evidence>
<dbReference type="OrthoDB" id="446094at2"/>
<reference evidence="1 2" key="1">
    <citation type="journal article" date="2017" name="Front. Microbiol.">
        <title>Genome Sequence of Desulfurella amilsii Strain TR1 and Comparative Genomics of Desulfurellaceae Family.</title>
        <authorList>
            <person name="Florentino A.P."/>
            <person name="Stams A.J."/>
            <person name="Sanchez-Andrea I."/>
        </authorList>
    </citation>
    <scope>NUCLEOTIDE SEQUENCE [LARGE SCALE GENOMIC DNA]</scope>
    <source>
        <strain evidence="1 2">TR1</strain>
    </source>
</reference>
<dbReference type="EMBL" id="MDSU01000007">
    <property type="protein sequence ID" value="OSS42779.1"/>
    <property type="molecule type" value="Genomic_DNA"/>
</dbReference>
<dbReference type="Proteomes" id="UP000194141">
    <property type="component" value="Unassembled WGS sequence"/>
</dbReference>
<gene>
    <name evidence="1" type="ORF">DESAMIL20_408</name>
</gene>
<keyword evidence="2" id="KW-1185">Reference proteome</keyword>
<dbReference type="RefSeq" id="WP_086033210.1">
    <property type="nucleotide sequence ID" value="NZ_MDSU01000007.1"/>
</dbReference>
<accession>A0A1X4XZ08</accession>
<dbReference type="AlphaFoldDB" id="A0A1X4XZ08"/>
<comment type="caution">
    <text evidence="1">The sequence shown here is derived from an EMBL/GenBank/DDBJ whole genome shotgun (WGS) entry which is preliminary data.</text>
</comment>
<dbReference type="STRING" id="1562698.DESAMIL20_408"/>
<proteinExistence type="predicted"/>
<evidence type="ECO:0000313" key="2">
    <source>
        <dbReference type="Proteomes" id="UP000194141"/>
    </source>
</evidence>